<dbReference type="RefSeq" id="WP_092608386.1">
    <property type="nucleotide sequence ID" value="NZ_FMYF01000004.1"/>
</dbReference>
<dbReference type="Proteomes" id="UP000199086">
    <property type="component" value="Unassembled WGS sequence"/>
</dbReference>
<accession>A0A1G6GKW3</accession>
<evidence type="ECO:0000313" key="2">
    <source>
        <dbReference type="Proteomes" id="UP000199086"/>
    </source>
</evidence>
<sequence>MRDELVQYIVVGPHATHEEVVADVMYASVGRMLATGTDHGTWPDFLDEAIAKRVKRCNRTKWGQVAALPGAYVHGCAIAFDPMLGDDVPDLVHKAAASHFDRERAGGPAAPLAPGRWVIADAGLGMTTGKTAAQAAHALMLAVLEDVAGPDPVGHVRFVDLASDDFRATIDGSSTVVEVEDAGRSEVEPGANTACFVVVD</sequence>
<dbReference type="EMBL" id="FMYF01000004">
    <property type="protein sequence ID" value="SDB82672.1"/>
    <property type="molecule type" value="Genomic_DNA"/>
</dbReference>
<organism evidence="1 2">
    <name type="scientific">Raineyella antarctica</name>
    <dbReference type="NCBI Taxonomy" id="1577474"/>
    <lineage>
        <taxon>Bacteria</taxon>
        <taxon>Bacillati</taxon>
        <taxon>Actinomycetota</taxon>
        <taxon>Actinomycetes</taxon>
        <taxon>Propionibacteriales</taxon>
        <taxon>Propionibacteriaceae</taxon>
        <taxon>Raineyella</taxon>
    </lineage>
</organism>
<dbReference type="OrthoDB" id="5184773at2"/>
<dbReference type="InterPro" id="IPR023476">
    <property type="entry name" value="Pep_tRNA_hydro_II_dom_sf"/>
</dbReference>
<dbReference type="SUPFAM" id="SSF102462">
    <property type="entry name" value="Peptidyl-tRNA hydrolase II"/>
    <property type="match status" value="1"/>
</dbReference>
<name>A0A1G6GKW3_9ACTN</name>
<protein>
    <submittedName>
        <fullName evidence="1">Uncharacterized protein</fullName>
    </submittedName>
</protein>
<gene>
    <name evidence="1" type="ORF">GA0111570_10431</name>
</gene>
<keyword evidence="2" id="KW-1185">Reference proteome</keyword>
<dbReference type="AlphaFoldDB" id="A0A1G6GKW3"/>
<reference evidence="1 2" key="1">
    <citation type="submission" date="2016-06" db="EMBL/GenBank/DDBJ databases">
        <authorList>
            <person name="Olsen C.W."/>
            <person name="Carey S."/>
            <person name="Hinshaw L."/>
            <person name="Karasin A.I."/>
        </authorList>
    </citation>
    <scope>NUCLEOTIDE SEQUENCE [LARGE SCALE GENOMIC DNA]</scope>
    <source>
        <strain evidence="1 2">LZ-22</strain>
    </source>
</reference>
<dbReference type="STRING" id="1577474.GA0111570_10431"/>
<evidence type="ECO:0000313" key="1">
    <source>
        <dbReference type="EMBL" id="SDB82672.1"/>
    </source>
</evidence>
<proteinExistence type="predicted"/>